<protein>
    <submittedName>
        <fullName evidence="18">Acetylcholine receptor subunit alpha-like 1</fullName>
    </submittedName>
</protein>
<dbReference type="PROSITE" id="PS00236">
    <property type="entry name" value="NEUROTR_ION_CHANNEL"/>
    <property type="match status" value="1"/>
</dbReference>
<evidence type="ECO:0000256" key="9">
    <source>
        <dbReference type="ARBA" id="ARBA00023170"/>
    </source>
</evidence>
<dbReference type="InterPro" id="IPR036719">
    <property type="entry name" value="Neuro-gated_channel_TM_sf"/>
</dbReference>
<dbReference type="InterPro" id="IPR036734">
    <property type="entry name" value="Neur_chan_lig-bd_sf"/>
</dbReference>
<dbReference type="Pfam" id="PF02932">
    <property type="entry name" value="Neur_chan_memb"/>
    <property type="match status" value="1"/>
</dbReference>
<reference evidence="19" key="1">
    <citation type="submission" date="2017-01" db="EMBL/GenBank/DDBJ databases">
        <title>Comparative genomics of anhydrobiosis in the tardigrade Hypsibius dujardini.</title>
        <authorList>
            <person name="Yoshida Y."/>
            <person name="Koutsovoulos G."/>
            <person name="Laetsch D."/>
            <person name="Stevens L."/>
            <person name="Kumar S."/>
            <person name="Horikawa D."/>
            <person name="Ishino K."/>
            <person name="Komine S."/>
            <person name="Tomita M."/>
            <person name="Blaxter M."/>
            <person name="Arakawa K."/>
        </authorList>
    </citation>
    <scope>NUCLEOTIDE SEQUENCE [LARGE SCALE GENOMIC DNA]</scope>
    <source>
        <strain evidence="19">Z151</strain>
    </source>
</reference>
<dbReference type="InterPro" id="IPR006201">
    <property type="entry name" value="Neur_channel"/>
</dbReference>
<dbReference type="EMBL" id="MTYJ01000188">
    <property type="protein sequence ID" value="OWA50321.1"/>
    <property type="molecule type" value="Genomic_DNA"/>
</dbReference>
<dbReference type="GO" id="GO:0045211">
    <property type="term" value="C:postsynaptic membrane"/>
    <property type="evidence" value="ECO:0007669"/>
    <property type="project" value="UniProtKB-SubCell"/>
</dbReference>
<feature type="transmembrane region" description="Helical" evidence="15">
    <location>
        <begin position="280"/>
        <end position="299"/>
    </location>
</feature>
<keyword evidence="4 15" id="KW-1133">Transmembrane helix</keyword>
<evidence type="ECO:0000313" key="19">
    <source>
        <dbReference type="Proteomes" id="UP000192578"/>
    </source>
</evidence>
<keyword evidence="8" id="KW-1015">Disulfide bond</keyword>
<feature type="transmembrane region" description="Helical" evidence="15">
    <location>
        <begin position="250"/>
        <end position="274"/>
    </location>
</feature>
<feature type="domain" description="Neurotransmitter-gated ion-channel ligand-binding" evidence="16">
    <location>
        <begin position="37"/>
        <end position="249"/>
    </location>
</feature>
<dbReference type="GO" id="GO:0022848">
    <property type="term" value="F:acetylcholine-gated monoatomic cation-selective channel activity"/>
    <property type="evidence" value="ECO:0007669"/>
    <property type="project" value="InterPro"/>
</dbReference>
<keyword evidence="13 15" id="KW-0407">Ion channel</keyword>
<keyword evidence="9 18" id="KW-0675">Receptor</keyword>
<evidence type="ECO:0000256" key="7">
    <source>
        <dbReference type="ARBA" id="ARBA00023136"/>
    </source>
</evidence>
<comment type="caution">
    <text evidence="18">The sequence shown here is derived from an EMBL/GenBank/DDBJ whole genome shotgun (WGS) entry which is preliminary data.</text>
</comment>
<dbReference type="InterPro" id="IPR006202">
    <property type="entry name" value="Neur_chan_lig-bd"/>
</dbReference>
<name>A0A9X6NGP9_HYPEX</name>
<dbReference type="Pfam" id="PF02931">
    <property type="entry name" value="Neur_chan_LBD"/>
    <property type="match status" value="1"/>
</dbReference>
<keyword evidence="11" id="KW-0628">Postsynaptic cell membrane</keyword>
<keyword evidence="10" id="KW-0325">Glycoprotein</keyword>
<accession>A0A9X6NGP9</accession>
<feature type="signal peptide" evidence="15">
    <location>
        <begin position="1"/>
        <end position="25"/>
    </location>
</feature>
<evidence type="ECO:0000256" key="15">
    <source>
        <dbReference type="RuleBase" id="RU000687"/>
    </source>
</evidence>
<evidence type="ECO:0000259" key="16">
    <source>
        <dbReference type="Pfam" id="PF02931"/>
    </source>
</evidence>
<dbReference type="Proteomes" id="UP000192578">
    <property type="component" value="Unassembled WGS sequence"/>
</dbReference>
<keyword evidence="2" id="KW-1003">Cell membrane</keyword>
<comment type="similarity">
    <text evidence="15">Belongs to the ligand-gated ion channel (TC 1.A.9) family.</text>
</comment>
<evidence type="ECO:0000256" key="6">
    <source>
        <dbReference type="ARBA" id="ARBA00023065"/>
    </source>
</evidence>
<dbReference type="PRINTS" id="PR00254">
    <property type="entry name" value="NICOTINICR"/>
</dbReference>
<evidence type="ECO:0000256" key="13">
    <source>
        <dbReference type="ARBA" id="ARBA00023303"/>
    </source>
</evidence>
<dbReference type="SUPFAM" id="SSF63712">
    <property type="entry name" value="Nicotinic receptor ligand binding domain-like"/>
    <property type="match status" value="1"/>
</dbReference>
<dbReference type="PANTHER" id="PTHR18945">
    <property type="entry name" value="NEUROTRANSMITTER GATED ION CHANNEL"/>
    <property type="match status" value="1"/>
</dbReference>
<dbReference type="InterPro" id="IPR006029">
    <property type="entry name" value="Neurotrans-gated_channel_TM"/>
</dbReference>
<dbReference type="OrthoDB" id="5975154at2759"/>
<evidence type="ECO:0000256" key="11">
    <source>
        <dbReference type="ARBA" id="ARBA00023257"/>
    </source>
</evidence>
<evidence type="ECO:0000256" key="1">
    <source>
        <dbReference type="ARBA" id="ARBA00022448"/>
    </source>
</evidence>
<dbReference type="SUPFAM" id="SSF90112">
    <property type="entry name" value="Neurotransmitter-gated ion-channel transmembrane pore"/>
    <property type="match status" value="1"/>
</dbReference>
<dbReference type="InterPro" id="IPR018000">
    <property type="entry name" value="Neurotransmitter_ion_chnl_CS"/>
</dbReference>
<evidence type="ECO:0000256" key="12">
    <source>
        <dbReference type="ARBA" id="ARBA00023286"/>
    </source>
</evidence>
<dbReference type="PRINTS" id="PR00252">
    <property type="entry name" value="NRIONCHANNEL"/>
</dbReference>
<keyword evidence="12" id="KW-1071">Ligand-gated ion channel</keyword>
<evidence type="ECO:0000256" key="3">
    <source>
        <dbReference type="ARBA" id="ARBA00022692"/>
    </source>
</evidence>
<evidence type="ECO:0000256" key="5">
    <source>
        <dbReference type="ARBA" id="ARBA00023018"/>
    </source>
</evidence>
<keyword evidence="7 15" id="KW-0472">Membrane</keyword>
<keyword evidence="19" id="KW-1185">Reference proteome</keyword>
<dbReference type="InterPro" id="IPR038050">
    <property type="entry name" value="Neuro_actylchol_rec"/>
</dbReference>
<dbReference type="GO" id="GO:0004888">
    <property type="term" value="F:transmembrane signaling receptor activity"/>
    <property type="evidence" value="ECO:0007669"/>
    <property type="project" value="InterPro"/>
</dbReference>
<comment type="caution">
    <text evidence="15">Lacks conserved residue(s) required for the propagation of feature annotation.</text>
</comment>
<keyword evidence="1 15" id="KW-0813">Transport</keyword>
<sequence length="308" mass="35681">MGKSGAPECFLWLTGLLLTTTQVGHYWVEGQQNHAEALHTFLMETYPKYVRPVEVNEKALDVSLELKLMQLIGVDEVNQVITVNVEVKQVWLDYKLKWEPELFGGMTQINLPCESIWLPDVVLYDNAEGDYQITKMTTLTVNNSGFVTWNPPAIYKSYCKINVHNFPYDKQNCTMKFGSWTFDASLVDLKPSRDYLGDSMVIKKGMDLSEYKPSIEWDILEVSAMRNKLVIPYGTYVDITFRLVIRRKTLFYTVNLMIPCVLISFLTIFVFYLPCDSGEKVTLCISILLSLTVSFFYWLRKFRRLQTK</sequence>
<feature type="chain" id="PRO_5041011444" evidence="15">
    <location>
        <begin position="26"/>
        <end position="308"/>
    </location>
</feature>
<feature type="domain" description="Neurotransmitter-gated ion-channel transmembrane" evidence="17">
    <location>
        <begin position="256"/>
        <end position="296"/>
    </location>
</feature>
<dbReference type="AlphaFoldDB" id="A0A9X6NGP9"/>
<dbReference type="InterPro" id="IPR002394">
    <property type="entry name" value="Nicotinic_acetylcholine_rcpt"/>
</dbReference>
<evidence type="ECO:0000313" key="18">
    <source>
        <dbReference type="EMBL" id="OWA50321.1"/>
    </source>
</evidence>
<dbReference type="Gene3D" id="2.70.170.10">
    <property type="entry name" value="Neurotransmitter-gated ion-channel ligand-binding domain"/>
    <property type="match status" value="1"/>
</dbReference>
<comment type="subcellular location">
    <subcellularLocation>
        <location evidence="14">Postsynaptic cell membrane</location>
        <topology evidence="14">Multi-pass membrane protein</topology>
    </subcellularLocation>
</comment>
<gene>
    <name evidence="18" type="ORF">BV898_14841</name>
</gene>
<organism evidence="18 19">
    <name type="scientific">Hypsibius exemplaris</name>
    <name type="common">Freshwater tardigrade</name>
    <dbReference type="NCBI Taxonomy" id="2072580"/>
    <lineage>
        <taxon>Eukaryota</taxon>
        <taxon>Metazoa</taxon>
        <taxon>Ecdysozoa</taxon>
        <taxon>Tardigrada</taxon>
        <taxon>Eutardigrada</taxon>
        <taxon>Parachela</taxon>
        <taxon>Hypsibioidea</taxon>
        <taxon>Hypsibiidae</taxon>
        <taxon>Hypsibius</taxon>
    </lineage>
</organism>
<dbReference type="FunFam" id="2.70.170.10:FF:000013">
    <property type="entry name" value="Acetylcholine receptor subunit alpha"/>
    <property type="match status" value="1"/>
</dbReference>
<evidence type="ECO:0000256" key="8">
    <source>
        <dbReference type="ARBA" id="ARBA00023157"/>
    </source>
</evidence>
<evidence type="ECO:0000256" key="4">
    <source>
        <dbReference type="ARBA" id="ARBA00022989"/>
    </source>
</evidence>
<keyword evidence="3 15" id="KW-0812">Transmembrane</keyword>
<keyword evidence="15" id="KW-0732">Signal</keyword>
<keyword evidence="5" id="KW-0770">Synapse</keyword>
<evidence type="ECO:0000256" key="2">
    <source>
        <dbReference type="ARBA" id="ARBA00022475"/>
    </source>
</evidence>
<dbReference type="Gene3D" id="1.20.58.390">
    <property type="entry name" value="Neurotransmitter-gated ion-channel transmembrane domain"/>
    <property type="match status" value="1"/>
</dbReference>
<evidence type="ECO:0000256" key="14">
    <source>
        <dbReference type="ARBA" id="ARBA00034104"/>
    </source>
</evidence>
<evidence type="ECO:0000256" key="10">
    <source>
        <dbReference type="ARBA" id="ARBA00023180"/>
    </source>
</evidence>
<proteinExistence type="inferred from homology"/>
<evidence type="ECO:0000259" key="17">
    <source>
        <dbReference type="Pfam" id="PF02932"/>
    </source>
</evidence>
<keyword evidence="6 15" id="KW-0406">Ion transport</keyword>